<evidence type="ECO:0000313" key="1">
    <source>
        <dbReference type="EMBL" id="KAK1122637.1"/>
    </source>
</evidence>
<keyword evidence="2" id="KW-1185">Reference proteome</keyword>
<evidence type="ECO:0000313" key="2">
    <source>
        <dbReference type="Proteomes" id="UP001177670"/>
    </source>
</evidence>
<organism evidence="1 2">
    <name type="scientific">Melipona bicolor</name>
    <dbReference type="NCBI Taxonomy" id="60889"/>
    <lineage>
        <taxon>Eukaryota</taxon>
        <taxon>Metazoa</taxon>
        <taxon>Ecdysozoa</taxon>
        <taxon>Arthropoda</taxon>
        <taxon>Hexapoda</taxon>
        <taxon>Insecta</taxon>
        <taxon>Pterygota</taxon>
        <taxon>Neoptera</taxon>
        <taxon>Endopterygota</taxon>
        <taxon>Hymenoptera</taxon>
        <taxon>Apocrita</taxon>
        <taxon>Aculeata</taxon>
        <taxon>Apoidea</taxon>
        <taxon>Anthophila</taxon>
        <taxon>Apidae</taxon>
        <taxon>Melipona</taxon>
    </lineage>
</organism>
<name>A0AA40FNW2_9HYME</name>
<comment type="caution">
    <text evidence="1">The sequence shown here is derived from an EMBL/GenBank/DDBJ whole genome shotgun (WGS) entry which is preliminary data.</text>
</comment>
<reference evidence="1" key="1">
    <citation type="submission" date="2021-10" db="EMBL/GenBank/DDBJ databases">
        <title>Melipona bicolor Genome sequencing and assembly.</title>
        <authorList>
            <person name="Araujo N.S."/>
            <person name="Arias M.C."/>
        </authorList>
    </citation>
    <scope>NUCLEOTIDE SEQUENCE</scope>
    <source>
        <strain evidence="1">USP_2M_L1-L4_2017</strain>
        <tissue evidence="1">Whole body</tissue>
    </source>
</reference>
<gene>
    <name evidence="1" type="ORF">K0M31_009081</name>
</gene>
<protein>
    <submittedName>
        <fullName evidence="1">Uncharacterized protein</fullName>
    </submittedName>
</protein>
<proteinExistence type="predicted"/>
<sequence length="215" mass="24110">MEINRRGETDVRFISPSWVEIEAKEPSVWEIFSGIVNETEKEGEGKREQNRKLDYLGSCLSTKLLCGSSVNEAKVAIKETHQEVSFVETVDLSLLVIDSKVAVSNAQQAQSAGPFALLSGKLFACNRCPAKQSIRLCEMHTELHTVYSSKRLPAELLQPLLNHEPDVPRHSLRATDESYFSSCITLPPRVCEISRVEIVLKKEPSDHTLLFTKNL</sequence>
<dbReference type="Proteomes" id="UP001177670">
    <property type="component" value="Unassembled WGS sequence"/>
</dbReference>
<accession>A0AA40FNW2</accession>
<dbReference type="AlphaFoldDB" id="A0AA40FNW2"/>
<dbReference type="EMBL" id="JAHYIQ010000022">
    <property type="protein sequence ID" value="KAK1122637.1"/>
    <property type="molecule type" value="Genomic_DNA"/>
</dbReference>